<evidence type="ECO:0000256" key="1">
    <source>
        <dbReference type="SAM" id="MobiDB-lite"/>
    </source>
</evidence>
<protein>
    <submittedName>
        <fullName evidence="2">Uncharacterized protein</fullName>
    </submittedName>
</protein>
<feature type="region of interest" description="Disordered" evidence="1">
    <location>
        <begin position="191"/>
        <end position="219"/>
    </location>
</feature>
<feature type="compositionally biased region" description="Polar residues" evidence="1">
    <location>
        <begin position="1"/>
        <end position="19"/>
    </location>
</feature>
<name>A0A8S9GP40_BRACR</name>
<reference evidence="2" key="1">
    <citation type="submission" date="2019-12" db="EMBL/GenBank/DDBJ databases">
        <title>Genome sequencing and annotation of Brassica cretica.</title>
        <authorList>
            <person name="Studholme D.J."/>
            <person name="Sarris P.F."/>
        </authorList>
    </citation>
    <scope>NUCLEOTIDE SEQUENCE</scope>
    <source>
        <strain evidence="2">PFS-102/07</strain>
        <tissue evidence="2">Leaf</tissue>
    </source>
</reference>
<accession>A0A8S9GP40</accession>
<dbReference type="EMBL" id="QGKY02001925">
    <property type="protein sequence ID" value="KAF2547329.1"/>
    <property type="molecule type" value="Genomic_DNA"/>
</dbReference>
<feature type="compositionally biased region" description="Polar residues" evidence="1">
    <location>
        <begin position="296"/>
        <end position="316"/>
    </location>
</feature>
<comment type="caution">
    <text evidence="2">The sequence shown here is derived from an EMBL/GenBank/DDBJ whole genome shotgun (WGS) entry which is preliminary data.</text>
</comment>
<feature type="compositionally biased region" description="Polar residues" evidence="1">
    <location>
        <begin position="45"/>
        <end position="72"/>
    </location>
</feature>
<feature type="compositionally biased region" description="Polar residues" evidence="1">
    <location>
        <begin position="191"/>
        <end position="203"/>
    </location>
</feature>
<proteinExistence type="predicted"/>
<feature type="region of interest" description="Disordered" evidence="1">
    <location>
        <begin position="1"/>
        <end position="79"/>
    </location>
</feature>
<sequence length="349" mass="38582">MPSSIRSNKETQLLFSSDPASLERSICKGRRSSSIDIDASSSIDTRQPPSTQTPILSTDTRSPPSTEATLPSTDIFHPTSIDTSIRTSIDTELRDMVATLVLVRDENGDMHNQEGHLGNTTGQRIDAHGTLDEFWRITLVSIDVRHRTSIDGLQPKPIGKLSRTSIDDTFRVGCIIRQPPSTHILILSTDTRSPPSTEATLPSTDFLHPTSIDTSSRTSINTEPRDMAATLVLVRDENGDLHDQEGHLRNAAGQKIDAQGTHEKLQEGDFELESSMSFGGSHWCRPTSDLGHRSMDFNQNRSTSFPEHRSTTPSKSVASCNAVRIMPHEDFAARHPHLWEPKFELSISV</sequence>
<feature type="region of interest" description="Disordered" evidence="1">
    <location>
        <begin position="294"/>
        <end position="316"/>
    </location>
</feature>
<dbReference type="AlphaFoldDB" id="A0A8S9GP40"/>
<gene>
    <name evidence="2" type="ORF">F2Q70_00022679</name>
</gene>
<organism evidence="2">
    <name type="scientific">Brassica cretica</name>
    <name type="common">Mustard</name>
    <dbReference type="NCBI Taxonomy" id="69181"/>
    <lineage>
        <taxon>Eukaryota</taxon>
        <taxon>Viridiplantae</taxon>
        <taxon>Streptophyta</taxon>
        <taxon>Embryophyta</taxon>
        <taxon>Tracheophyta</taxon>
        <taxon>Spermatophyta</taxon>
        <taxon>Magnoliopsida</taxon>
        <taxon>eudicotyledons</taxon>
        <taxon>Gunneridae</taxon>
        <taxon>Pentapetalae</taxon>
        <taxon>rosids</taxon>
        <taxon>malvids</taxon>
        <taxon>Brassicales</taxon>
        <taxon>Brassicaceae</taxon>
        <taxon>Brassiceae</taxon>
        <taxon>Brassica</taxon>
    </lineage>
</organism>
<feature type="compositionally biased region" description="Low complexity" evidence="1">
    <location>
        <begin position="32"/>
        <end position="44"/>
    </location>
</feature>
<evidence type="ECO:0000313" key="2">
    <source>
        <dbReference type="EMBL" id="KAF2547329.1"/>
    </source>
</evidence>